<feature type="transmembrane region" description="Helical" evidence="1">
    <location>
        <begin position="6"/>
        <end position="29"/>
    </location>
</feature>
<dbReference type="Proteomes" id="UP000709437">
    <property type="component" value="Unassembled WGS sequence"/>
</dbReference>
<proteinExistence type="predicted"/>
<evidence type="ECO:0000313" key="2">
    <source>
        <dbReference type="EMBL" id="MBT1542862.1"/>
    </source>
</evidence>
<dbReference type="AlphaFoldDB" id="A0A9Q2W5K2"/>
<accession>A0A9Q2W5K2</accession>
<dbReference type="RefSeq" id="WP_017885946.1">
    <property type="nucleotide sequence ID" value="NZ_JAHEWX010000019.1"/>
</dbReference>
<comment type="caution">
    <text evidence="2">The sequence shown here is derived from an EMBL/GenBank/DDBJ whole genome shotgun (WGS) entry which is preliminary data.</text>
</comment>
<name>A0A9Q2W5K2_9MICO</name>
<reference evidence="2" key="1">
    <citation type="submission" date="2021-05" db="EMBL/GenBank/DDBJ databases">
        <title>Whole genome sequence of Curtobacterium flaccumfaciens pv. flaccumfaciens strain CFBP 3417.</title>
        <authorList>
            <person name="Osdaghi E."/>
            <person name="Taghouti G."/>
            <person name="Portier P."/>
            <person name="Fazliarab A."/>
            <person name="Taghavi S.M."/>
            <person name="Briand M."/>
            <person name="Le-Saux M."/>
            <person name="Jacques M.-A."/>
        </authorList>
    </citation>
    <scope>NUCLEOTIDE SEQUENCE</scope>
    <source>
        <strain evidence="2">CFBP 3417</strain>
    </source>
</reference>
<keyword evidence="1" id="KW-0812">Transmembrane</keyword>
<dbReference type="EMBL" id="JAHEWX010000019">
    <property type="protein sequence ID" value="MBT1542862.1"/>
    <property type="molecule type" value="Genomic_DNA"/>
</dbReference>
<gene>
    <name evidence="2" type="ORF">KK103_13920</name>
</gene>
<evidence type="ECO:0000313" key="3">
    <source>
        <dbReference type="Proteomes" id="UP000709437"/>
    </source>
</evidence>
<keyword evidence="1" id="KW-1133">Transmembrane helix</keyword>
<keyword evidence="1" id="KW-0472">Membrane</keyword>
<sequence>MGIDWFAFLTVALVAVVSSCFVVAVYSVGLRLWSAADTRAGKFTVKDDGTIGPATAGFPNPAGASTATRALRAAAVACFVVCGAVVLYGIYLIVPQFH</sequence>
<dbReference type="GeneID" id="99622888"/>
<protein>
    <submittedName>
        <fullName evidence="2">Uncharacterized protein</fullName>
    </submittedName>
</protein>
<organism evidence="2 3">
    <name type="scientific">Curtobacterium flaccumfaciens pv. flaccumfaciens</name>
    <dbReference type="NCBI Taxonomy" id="138532"/>
    <lineage>
        <taxon>Bacteria</taxon>
        <taxon>Bacillati</taxon>
        <taxon>Actinomycetota</taxon>
        <taxon>Actinomycetes</taxon>
        <taxon>Micrococcales</taxon>
        <taxon>Microbacteriaceae</taxon>
        <taxon>Curtobacterium</taxon>
    </lineage>
</organism>
<evidence type="ECO:0000256" key="1">
    <source>
        <dbReference type="SAM" id="Phobius"/>
    </source>
</evidence>
<feature type="transmembrane region" description="Helical" evidence="1">
    <location>
        <begin position="73"/>
        <end position="94"/>
    </location>
</feature>